<evidence type="ECO:0000256" key="2">
    <source>
        <dbReference type="ARBA" id="ARBA00012438"/>
    </source>
</evidence>
<dbReference type="SMART" id="SM00387">
    <property type="entry name" value="HATPase_c"/>
    <property type="match status" value="1"/>
</dbReference>
<dbReference type="InterPro" id="IPR004358">
    <property type="entry name" value="Sig_transdc_His_kin-like_C"/>
</dbReference>
<dbReference type="PANTHER" id="PTHR43065">
    <property type="entry name" value="SENSOR HISTIDINE KINASE"/>
    <property type="match status" value="1"/>
</dbReference>
<evidence type="ECO:0000259" key="10">
    <source>
        <dbReference type="PROSITE" id="PS50112"/>
    </source>
</evidence>
<dbReference type="Gene3D" id="3.30.565.10">
    <property type="entry name" value="Histidine kinase-like ATPase, C-terminal domain"/>
    <property type="match status" value="1"/>
</dbReference>
<keyword evidence="4" id="KW-0808">Transferase</keyword>
<evidence type="ECO:0000256" key="7">
    <source>
        <dbReference type="ARBA" id="ARBA00022840"/>
    </source>
</evidence>
<dbReference type="eggNOG" id="COG4191">
    <property type="taxonomic scope" value="Bacteria"/>
</dbReference>
<evidence type="ECO:0000256" key="4">
    <source>
        <dbReference type="ARBA" id="ARBA00022679"/>
    </source>
</evidence>
<name>F7Y9L5_MESOW</name>
<keyword evidence="8" id="KW-0902">Two-component regulatory system</keyword>
<protein>
    <recommendedName>
        <fullName evidence="2">histidine kinase</fullName>
        <ecNumber evidence="2">2.7.13.3</ecNumber>
    </recommendedName>
</protein>
<feature type="domain" description="Histidine kinase" evidence="9">
    <location>
        <begin position="139"/>
        <end position="361"/>
    </location>
</feature>
<evidence type="ECO:0000313" key="11">
    <source>
        <dbReference type="EMBL" id="AEH88741.1"/>
    </source>
</evidence>
<sequence>MARSAAEVSDRHGDATLTGISQLDFRRLIENTADGVLVVSLLGTVLYANPAAAAIFGCPVADLVHIPLGRPVISGETMEITVHRPDRAPADVEMRTVELSWDGKPALLASLRDVSAQRARQEHRRQSQKLEAIGRLAAGIVHDMNNLLAVFESGLRLLQKQLREDPANPNASMLIEELLKRTQNGGALTQQLLAFSRGQSLRPQTIDLNGRIEAMTMLLERTLGNGISINLELDPALGPVVVDANQLDVAILNLAVNAKDAMAGTGTLAIETSDTPGEIEEVPALAASFVRVTVSDTGCGMSKEIMTQVFEPFFTTKADGRGTGLGLSQVYGFIKQSGGHIRIESEVGEGTSIHLFLPRAPNTGNDPLRRQDETGLNTAPAMAHRIRRG</sequence>
<keyword evidence="7" id="KW-0067">ATP-binding</keyword>
<dbReference type="KEGG" id="mop:Mesop_4311"/>
<dbReference type="InterPro" id="IPR013767">
    <property type="entry name" value="PAS_fold"/>
</dbReference>
<evidence type="ECO:0000256" key="1">
    <source>
        <dbReference type="ARBA" id="ARBA00000085"/>
    </source>
</evidence>
<dbReference type="InterPro" id="IPR005467">
    <property type="entry name" value="His_kinase_dom"/>
</dbReference>
<dbReference type="InterPro" id="IPR003594">
    <property type="entry name" value="HATPase_dom"/>
</dbReference>
<dbReference type="SMART" id="SM00091">
    <property type="entry name" value="PAS"/>
    <property type="match status" value="1"/>
</dbReference>
<dbReference type="EC" id="2.7.13.3" evidence="2"/>
<dbReference type="PROSITE" id="PS50112">
    <property type="entry name" value="PAS"/>
    <property type="match status" value="1"/>
</dbReference>
<dbReference type="HOGENOM" id="CLU_000445_114_51_5"/>
<dbReference type="EMBL" id="CP002279">
    <property type="protein sequence ID" value="AEH88741.1"/>
    <property type="molecule type" value="Genomic_DNA"/>
</dbReference>
<dbReference type="Pfam" id="PF00989">
    <property type="entry name" value="PAS"/>
    <property type="match status" value="1"/>
</dbReference>
<evidence type="ECO:0000259" key="9">
    <source>
        <dbReference type="PROSITE" id="PS50109"/>
    </source>
</evidence>
<keyword evidence="5" id="KW-0547">Nucleotide-binding</keyword>
<dbReference type="InterPro" id="IPR036890">
    <property type="entry name" value="HATPase_C_sf"/>
</dbReference>
<dbReference type="InterPro" id="IPR003661">
    <property type="entry name" value="HisK_dim/P_dom"/>
</dbReference>
<dbReference type="CDD" id="cd00130">
    <property type="entry name" value="PAS"/>
    <property type="match status" value="1"/>
</dbReference>
<comment type="catalytic activity">
    <reaction evidence="1">
        <text>ATP + protein L-histidine = ADP + protein N-phospho-L-histidine.</text>
        <dbReference type="EC" id="2.7.13.3"/>
    </reaction>
</comment>
<accession>F7Y9L5</accession>
<dbReference type="Proteomes" id="UP000001623">
    <property type="component" value="Chromosome"/>
</dbReference>
<dbReference type="PANTHER" id="PTHR43065:SF49">
    <property type="entry name" value="HISTIDINE KINASE"/>
    <property type="match status" value="1"/>
</dbReference>
<keyword evidence="3" id="KW-0597">Phosphoprotein</keyword>
<dbReference type="AlphaFoldDB" id="F7Y9L5"/>
<dbReference type="PROSITE" id="PS50109">
    <property type="entry name" value="HIS_KIN"/>
    <property type="match status" value="1"/>
</dbReference>
<dbReference type="RefSeq" id="WP_013895417.1">
    <property type="nucleotide sequence ID" value="NC_015675.1"/>
</dbReference>
<evidence type="ECO:0000256" key="6">
    <source>
        <dbReference type="ARBA" id="ARBA00022777"/>
    </source>
</evidence>
<organism evidence="11 12">
    <name type="scientific">Mesorhizobium opportunistum (strain LMG 24607 / HAMBI 3007 / WSM2075)</name>
    <dbReference type="NCBI Taxonomy" id="536019"/>
    <lineage>
        <taxon>Bacteria</taxon>
        <taxon>Pseudomonadati</taxon>
        <taxon>Pseudomonadota</taxon>
        <taxon>Alphaproteobacteria</taxon>
        <taxon>Hyphomicrobiales</taxon>
        <taxon>Phyllobacteriaceae</taxon>
        <taxon>Mesorhizobium</taxon>
    </lineage>
</organism>
<dbReference type="SUPFAM" id="SSF55785">
    <property type="entry name" value="PYP-like sensor domain (PAS domain)"/>
    <property type="match status" value="1"/>
</dbReference>
<dbReference type="InterPro" id="IPR035965">
    <property type="entry name" value="PAS-like_dom_sf"/>
</dbReference>
<evidence type="ECO:0000313" key="12">
    <source>
        <dbReference type="Proteomes" id="UP000001623"/>
    </source>
</evidence>
<evidence type="ECO:0000256" key="3">
    <source>
        <dbReference type="ARBA" id="ARBA00022553"/>
    </source>
</evidence>
<proteinExistence type="predicted"/>
<dbReference type="GO" id="GO:0000155">
    <property type="term" value="F:phosphorelay sensor kinase activity"/>
    <property type="evidence" value="ECO:0007669"/>
    <property type="project" value="InterPro"/>
</dbReference>
<dbReference type="SUPFAM" id="SSF55874">
    <property type="entry name" value="ATPase domain of HSP90 chaperone/DNA topoisomerase II/histidine kinase"/>
    <property type="match status" value="1"/>
</dbReference>
<evidence type="ECO:0000256" key="8">
    <source>
        <dbReference type="ARBA" id="ARBA00023012"/>
    </source>
</evidence>
<dbReference type="SMART" id="SM00388">
    <property type="entry name" value="HisKA"/>
    <property type="match status" value="1"/>
</dbReference>
<feature type="domain" description="PAS" evidence="10">
    <location>
        <begin position="21"/>
        <end position="64"/>
    </location>
</feature>
<gene>
    <name evidence="11" type="ordered locus">Mesop_4311</name>
</gene>
<dbReference type="PRINTS" id="PR00344">
    <property type="entry name" value="BCTRLSENSOR"/>
</dbReference>
<keyword evidence="6 11" id="KW-0418">Kinase</keyword>
<dbReference type="CDD" id="cd00082">
    <property type="entry name" value="HisKA"/>
    <property type="match status" value="1"/>
</dbReference>
<dbReference type="STRING" id="536019.Mesop_4311"/>
<dbReference type="SUPFAM" id="SSF47384">
    <property type="entry name" value="Homodimeric domain of signal transducing histidine kinase"/>
    <property type="match status" value="1"/>
</dbReference>
<reference evidence="11 12" key="1">
    <citation type="submission" date="2010-10" db="EMBL/GenBank/DDBJ databases">
        <title>Complete sequence of Mesorhizobium opportunistum WSM2075.</title>
        <authorList>
            <consortium name="US DOE Joint Genome Institute"/>
            <person name="Lucas S."/>
            <person name="Copeland A."/>
            <person name="Lapidus A."/>
            <person name="Cheng J.-F."/>
            <person name="Bruce D."/>
            <person name="Goodwin L."/>
            <person name="Pitluck S."/>
            <person name="Chertkov O."/>
            <person name="Misra M."/>
            <person name="Detter J.C."/>
            <person name="Han C."/>
            <person name="Tapia R."/>
            <person name="Land M."/>
            <person name="Hauser L."/>
            <person name="Kyrpides N."/>
            <person name="Ovchinnikova G."/>
            <person name="Mavrommatis K.M."/>
            <person name="Tiwari R.P."/>
            <person name="Howieson J.G."/>
            <person name="O'Hara G.W."/>
            <person name="Nandasena K.G."/>
            <person name="Woyke T."/>
        </authorList>
    </citation>
    <scope>NUCLEOTIDE SEQUENCE [LARGE SCALE GENOMIC DNA]</scope>
    <source>
        <strain evidence="12">LMG 24607 / HAMBI 3007 / WSM2075</strain>
    </source>
</reference>
<dbReference type="Gene3D" id="3.30.450.20">
    <property type="entry name" value="PAS domain"/>
    <property type="match status" value="1"/>
</dbReference>
<dbReference type="InterPro" id="IPR000014">
    <property type="entry name" value="PAS"/>
</dbReference>
<dbReference type="Pfam" id="PF02518">
    <property type="entry name" value="HATPase_c"/>
    <property type="match status" value="1"/>
</dbReference>
<evidence type="ECO:0000256" key="5">
    <source>
        <dbReference type="ARBA" id="ARBA00022741"/>
    </source>
</evidence>
<dbReference type="InterPro" id="IPR036097">
    <property type="entry name" value="HisK_dim/P_sf"/>
</dbReference>
<dbReference type="Gene3D" id="1.10.287.130">
    <property type="match status" value="1"/>
</dbReference>